<dbReference type="SUPFAM" id="SSF50978">
    <property type="entry name" value="WD40 repeat-like"/>
    <property type="match status" value="1"/>
</dbReference>
<dbReference type="InterPro" id="IPR036322">
    <property type="entry name" value="WD40_repeat_dom_sf"/>
</dbReference>
<evidence type="ECO:0000313" key="5">
    <source>
        <dbReference type="EMBL" id="TPX37650.1"/>
    </source>
</evidence>
<accession>A0A507C7U3</accession>
<dbReference type="InterPro" id="IPR019775">
    <property type="entry name" value="WD40_repeat_CS"/>
</dbReference>
<dbReference type="PROSITE" id="PS00678">
    <property type="entry name" value="WD_REPEATS_1"/>
    <property type="match status" value="1"/>
</dbReference>
<dbReference type="Pfam" id="PF00400">
    <property type="entry name" value="WD40"/>
    <property type="match status" value="3"/>
</dbReference>
<keyword evidence="1 3" id="KW-0853">WD repeat</keyword>
<dbReference type="Proteomes" id="UP000319731">
    <property type="component" value="Unassembled WGS sequence"/>
</dbReference>
<gene>
    <name evidence="5" type="ORF">SmJEL517_g00773</name>
</gene>
<evidence type="ECO:0000256" key="2">
    <source>
        <dbReference type="ARBA" id="ARBA00022737"/>
    </source>
</evidence>
<dbReference type="OrthoDB" id="1284551at2759"/>
<protein>
    <recommendedName>
        <fullName evidence="7">Histone-binding protein RBBP4 N-terminal domain-containing protein</fullName>
    </recommendedName>
</protein>
<dbReference type="PROSITE" id="PS50294">
    <property type="entry name" value="WD_REPEATS_REGION"/>
    <property type="match status" value="2"/>
</dbReference>
<evidence type="ECO:0000256" key="4">
    <source>
        <dbReference type="SAM" id="MobiDB-lite"/>
    </source>
</evidence>
<dbReference type="PROSITE" id="PS50082">
    <property type="entry name" value="WD_REPEATS_2"/>
    <property type="match status" value="2"/>
</dbReference>
<comment type="caution">
    <text evidence="5">The sequence shown here is derived from an EMBL/GenBank/DDBJ whole genome shotgun (WGS) entry which is preliminary data.</text>
</comment>
<evidence type="ECO:0008006" key="7">
    <source>
        <dbReference type="Google" id="ProtNLM"/>
    </source>
</evidence>
<proteinExistence type="predicted"/>
<dbReference type="InterPro" id="IPR015943">
    <property type="entry name" value="WD40/YVTN_repeat-like_dom_sf"/>
</dbReference>
<feature type="region of interest" description="Disordered" evidence="4">
    <location>
        <begin position="212"/>
        <end position="242"/>
    </location>
</feature>
<keyword evidence="6" id="KW-1185">Reference proteome</keyword>
<evidence type="ECO:0000256" key="3">
    <source>
        <dbReference type="PROSITE-ProRule" id="PRU00221"/>
    </source>
</evidence>
<keyword evidence="2" id="KW-0677">Repeat</keyword>
<dbReference type="InterPro" id="IPR045159">
    <property type="entry name" value="DCAF7-like"/>
</dbReference>
<dbReference type="SMART" id="SM00320">
    <property type="entry name" value="WD40"/>
    <property type="match status" value="3"/>
</dbReference>
<name>A0A507C7U3_9FUNG</name>
<feature type="repeat" description="WD" evidence="3">
    <location>
        <begin position="294"/>
        <end position="336"/>
    </location>
</feature>
<dbReference type="InterPro" id="IPR001680">
    <property type="entry name" value="WD40_rpt"/>
</dbReference>
<dbReference type="EMBL" id="QEAO01000002">
    <property type="protein sequence ID" value="TPX37650.1"/>
    <property type="molecule type" value="Genomic_DNA"/>
</dbReference>
<evidence type="ECO:0000256" key="1">
    <source>
        <dbReference type="ARBA" id="ARBA00022574"/>
    </source>
</evidence>
<feature type="repeat" description="WD" evidence="3">
    <location>
        <begin position="166"/>
        <end position="207"/>
    </location>
</feature>
<feature type="compositionally biased region" description="Low complexity" evidence="4">
    <location>
        <begin position="214"/>
        <end position="235"/>
    </location>
</feature>
<organism evidence="5 6">
    <name type="scientific">Synchytrium microbalum</name>
    <dbReference type="NCBI Taxonomy" id="1806994"/>
    <lineage>
        <taxon>Eukaryota</taxon>
        <taxon>Fungi</taxon>
        <taxon>Fungi incertae sedis</taxon>
        <taxon>Chytridiomycota</taxon>
        <taxon>Chytridiomycota incertae sedis</taxon>
        <taxon>Chytridiomycetes</taxon>
        <taxon>Synchytriales</taxon>
        <taxon>Synchytriaceae</taxon>
        <taxon>Synchytrium</taxon>
    </lineage>
</organism>
<dbReference type="STRING" id="1806994.A0A507C7U3"/>
<sequence>MATQPHPPPPIPTSSYREIYTYNAPWPVYAQNWSQRPNTFRLALGSYIEEYRNKASNLDLGMLGGSTPDVLGTTGDYLRIWELPSSDILETNASNHIGEWARPVPNLTLRSTLANVRRIGQSKRDFCAPLTSFDWNETDQNLIVTSSIDTTCTVWDVHTQQAKTQLIAHDKEVYDVAFARGADVFASVGADGSVRMFDLRSLDHSTIIYETPAPSSNPSSSSNNNFNNNMSPSPSMATANPTTTSITLPPVENPPLLRLSWNKQDPNYIATFQMESDTVLILDVRVPAVPVVELHAHASTVNTICWAPHASGLICTAGDDSQALVWDVSKSKQRVLRDPLLAYTADAEINQLAWNTAQPDFVSISFGSTIQALKI</sequence>
<dbReference type="Gene3D" id="2.130.10.10">
    <property type="entry name" value="YVTN repeat-like/Quinoprotein amine dehydrogenase"/>
    <property type="match status" value="1"/>
</dbReference>
<dbReference type="RefSeq" id="XP_031027561.1">
    <property type="nucleotide sequence ID" value="XM_031166702.1"/>
</dbReference>
<dbReference type="AlphaFoldDB" id="A0A507C7U3"/>
<evidence type="ECO:0000313" key="6">
    <source>
        <dbReference type="Proteomes" id="UP000319731"/>
    </source>
</evidence>
<reference evidence="5 6" key="1">
    <citation type="journal article" date="2019" name="Sci. Rep.">
        <title>Comparative genomics of chytrid fungi reveal insights into the obligate biotrophic and pathogenic lifestyle of Synchytrium endobioticum.</title>
        <authorList>
            <person name="van de Vossenberg B.T.L.H."/>
            <person name="Warris S."/>
            <person name="Nguyen H.D.T."/>
            <person name="van Gent-Pelzer M.P.E."/>
            <person name="Joly D.L."/>
            <person name="van de Geest H.C."/>
            <person name="Bonants P.J.M."/>
            <person name="Smith D.S."/>
            <person name="Levesque C.A."/>
            <person name="van der Lee T.A.J."/>
        </authorList>
    </citation>
    <scope>NUCLEOTIDE SEQUENCE [LARGE SCALE GENOMIC DNA]</scope>
    <source>
        <strain evidence="5 6">JEL517</strain>
    </source>
</reference>
<dbReference type="PANTHER" id="PTHR19919">
    <property type="entry name" value="WD REPEAT CONTAINING PROTEIN"/>
    <property type="match status" value="1"/>
</dbReference>
<dbReference type="GeneID" id="42001999"/>